<evidence type="ECO:0000256" key="3">
    <source>
        <dbReference type="ARBA" id="ARBA00022691"/>
    </source>
</evidence>
<feature type="domain" description="Methyltransferase" evidence="5">
    <location>
        <begin position="67"/>
        <end position="160"/>
    </location>
</feature>
<evidence type="ECO:0000313" key="6">
    <source>
        <dbReference type="EMBL" id="MBW5481743.1"/>
    </source>
</evidence>
<evidence type="ECO:0000256" key="2">
    <source>
        <dbReference type="ARBA" id="ARBA00022679"/>
    </source>
</evidence>
<dbReference type="PANTHER" id="PTHR43464">
    <property type="entry name" value="METHYLTRANSFERASE"/>
    <property type="match status" value="1"/>
</dbReference>
<feature type="compositionally biased region" description="Basic and acidic residues" evidence="4">
    <location>
        <begin position="1"/>
        <end position="19"/>
    </location>
</feature>
<accession>A0ABS6Z3C9</accession>
<dbReference type="InterPro" id="IPR029063">
    <property type="entry name" value="SAM-dependent_MTases_sf"/>
</dbReference>
<keyword evidence="1 6" id="KW-0489">Methyltransferase</keyword>
<sequence length="232" mass="25274">MAEHRHQQHTHQPEHQQHEHQHRRQPSHASEAEFWDARYSESDRIWSGNPNTVLVREVEGLPAGRALDLGCGEGADAVWLARRGWQVTGTDISAVALERAAEHAREAGVADRVQWERHDLGESFPAGEYDLVSACFLHSPGDMPRERILRSAAAAVAPGGVLLVVGHGGSAPGHDSPHPDMDLPTPEKVLADLELPEGAWEVLVCAEHARTGAEAARPGPGFDNTLKVRRTA</sequence>
<gene>
    <name evidence="6" type="ORF">GPJ59_07560</name>
</gene>
<proteinExistence type="predicted"/>
<dbReference type="RefSeq" id="WP_219665683.1">
    <property type="nucleotide sequence ID" value="NZ_WTFF01000032.1"/>
</dbReference>
<dbReference type="SUPFAM" id="SSF53335">
    <property type="entry name" value="S-adenosyl-L-methionine-dependent methyltransferases"/>
    <property type="match status" value="1"/>
</dbReference>
<comment type="caution">
    <text evidence="6">The sequence shown here is derived from an EMBL/GenBank/DDBJ whole genome shotgun (WGS) entry which is preliminary data.</text>
</comment>
<dbReference type="Proteomes" id="UP000812013">
    <property type="component" value="Unassembled WGS sequence"/>
</dbReference>
<protein>
    <submittedName>
        <fullName evidence="6">Methyltransferase domain-containing protein</fullName>
    </submittedName>
</protein>
<dbReference type="GO" id="GO:0008168">
    <property type="term" value="F:methyltransferase activity"/>
    <property type="evidence" value="ECO:0007669"/>
    <property type="project" value="UniProtKB-KW"/>
</dbReference>
<dbReference type="InterPro" id="IPR041698">
    <property type="entry name" value="Methyltransf_25"/>
</dbReference>
<evidence type="ECO:0000256" key="1">
    <source>
        <dbReference type="ARBA" id="ARBA00022603"/>
    </source>
</evidence>
<feature type="region of interest" description="Disordered" evidence="4">
    <location>
        <begin position="1"/>
        <end position="31"/>
    </location>
</feature>
<dbReference type="CDD" id="cd02440">
    <property type="entry name" value="AdoMet_MTases"/>
    <property type="match status" value="1"/>
</dbReference>
<keyword evidence="7" id="KW-1185">Reference proteome</keyword>
<dbReference type="Pfam" id="PF13649">
    <property type="entry name" value="Methyltransf_25"/>
    <property type="match status" value="1"/>
</dbReference>
<evidence type="ECO:0000256" key="4">
    <source>
        <dbReference type="SAM" id="MobiDB-lite"/>
    </source>
</evidence>
<dbReference type="PANTHER" id="PTHR43464:SF19">
    <property type="entry name" value="UBIQUINONE BIOSYNTHESIS O-METHYLTRANSFERASE, MITOCHONDRIAL"/>
    <property type="match status" value="1"/>
</dbReference>
<reference evidence="6 7" key="1">
    <citation type="submission" date="2019-12" db="EMBL/GenBank/DDBJ databases">
        <title>Genome sequence of Streptomyces bambusae.</title>
        <authorList>
            <person name="Bansal K."/>
            <person name="Choksket S."/>
            <person name="Korpole S."/>
            <person name="Patil P.B."/>
        </authorList>
    </citation>
    <scope>NUCLEOTIDE SEQUENCE [LARGE SCALE GENOMIC DNA]</scope>
    <source>
        <strain evidence="6 7">SK60</strain>
    </source>
</reference>
<keyword evidence="3" id="KW-0949">S-adenosyl-L-methionine</keyword>
<dbReference type="Gene3D" id="3.40.50.150">
    <property type="entry name" value="Vaccinia Virus protein VP39"/>
    <property type="match status" value="1"/>
</dbReference>
<dbReference type="GO" id="GO:0032259">
    <property type="term" value="P:methylation"/>
    <property type="evidence" value="ECO:0007669"/>
    <property type="project" value="UniProtKB-KW"/>
</dbReference>
<evidence type="ECO:0000313" key="7">
    <source>
        <dbReference type="Proteomes" id="UP000812013"/>
    </source>
</evidence>
<organism evidence="6 7">
    <name type="scientific">Streptomyces bambusae</name>
    <dbReference type="NCBI Taxonomy" id="1550616"/>
    <lineage>
        <taxon>Bacteria</taxon>
        <taxon>Bacillati</taxon>
        <taxon>Actinomycetota</taxon>
        <taxon>Actinomycetes</taxon>
        <taxon>Kitasatosporales</taxon>
        <taxon>Streptomycetaceae</taxon>
        <taxon>Streptomyces</taxon>
    </lineage>
</organism>
<dbReference type="EMBL" id="WTFF01000032">
    <property type="protein sequence ID" value="MBW5481743.1"/>
    <property type="molecule type" value="Genomic_DNA"/>
</dbReference>
<evidence type="ECO:0000259" key="5">
    <source>
        <dbReference type="Pfam" id="PF13649"/>
    </source>
</evidence>
<name>A0ABS6Z3C9_9ACTN</name>
<keyword evidence="2" id="KW-0808">Transferase</keyword>